<evidence type="ECO:0000256" key="5">
    <source>
        <dbReference type="RuleBase" id="RU003968"/>
    </source>
</evidence>
<dbReference type="EMBL" id="FNII01000001">
    <property type="protein sequence ID" value="SDM98804.1"/>
    <property type="molecule type" value="Genomic_DNA"/>
</dbReference>
<dbReference type="PROSITE" id="PS00623">
    <property type="entry name" value="GMC_OXRED_1"/>
    <property type="match status" value="1"/>
</dbReference>
<evidence type="ECO:0000256" key="4">
    <source>
        <dbReference type="ARBA" id="ARBA00022827"/>
    </source>
</evidence>
<dbReference type="GO" id="GO:0050660">
    <property type="term" value="F:flavin adenine dinucleotide binding"/>
    <property type="evidence" value="ECO:0007669"/>
    <property type="project" value="InterPro"/>
</dbReference>
<protein>
    <submittedName>
        <fullName evidence="8">Choline dehydrogenase</fullName>
    </submittedName>
</protein>
<dbReference type="Pfam" id="PF05199">
    <property type="entry name" value="GMC_oxred_C"/>
    <property type="match status" value="1"/>
</dbReference>
<evidence type="ECO:0000259" key="6">
    <source>
        <dbReference type="PROSITE" id="PS00623"/>
    </source>
</evidence>
<dbReference type="PIRSF" id="PIRSF000137">
    <property type="entry name" value="Alcohol_oxidase"/>
    <property type="match status" value="1"/>
</dbReference>
<dbReference type="AlphaFoldDB" id="A0A1G9XPV9"/>
<name>A0A1G9XPV9_9GAMM</name>
<dbReference type="STRING" id="416873.SAMN04487951_101371"/>
<dbReference type="SUPFAM" id="SSF51905">
    <property type="entry name" value="FAD/NAD(P)-binding domain"/>
    <property type="match status" value="1"/>
</dbReference>
<dbReference type="PANTHER" id="PTHR11552">
    <property type="entry name" value="GLUCOSE-METHANOL-CHOLINE GMC OXIDOREDUCTASE"/>
    <property type="match status" value="1"/>
</dbReference>
<comment type="similarity">
    <text evidence="2 5">Belongs to the GMC oxidoreductase family.</text>
</comment>
<feature type="domain" description="Glucose-methanol-choline oxidoreductase N-terminal" evidence="7">
    <location>
        <begin position="255"/>
        <end position="269"/>
    </location>
</feature>
<dbReference type="OrthoDB" id="9785276at2"/>
<dbReference type="Gene3D" id="3.30.560.10">
    <property type="entry name" value="Glucose Oxidase, domain 3"/>
    <property type="match status" value="1"/>
</dbReference>
<dbReference type="Pfam" id="PF00732">
    <property type="entry name" value="GMC_oxred_N"/>
    <property type="match status" value="1"/>
</dbReference>
<dbReference type="PANTHER" id="PTHR11552:SF147">
    <property type="entry name" value="CHOLINE DEHYDROGENASE, MITOCHONDRIAL"/>
    <property type="match status" value="1"/>
</dbReference>
<organism evidence="8 9">
    <name type="scientific">Vreelandella arcis</name>
    <dbReference type="NCBI Taxonomy" id="416873"/>
    <lineage>
        <taxon>Bacteria</taxon>
        <taxon>Pseudomonadati</taxon>
        <taxon>Pseudomonadota</taxon>
        <taxon>Gammaproteobacteria</taxon>
        <taxon>Oceanospirillales</taxon>
        <taxon>Halomonadaceae</taxon>
        <taxon>Vreelandella</taxon>
    </lineage>
</organism>
<evidence type="ECO:0000256" key="1">
    <source>
        <dbReference type="ARBA" id="ARBA00001974"/>
    </source>
</evidence>
<sequence>MNSEVDIIIIGAGSAGCVLAERLSQDPEKRVLVIEAGSRGNSPKISVPAGFVYNFNSPRYNYCYRSEPEPELGHQQVYQPRGKGVGGSGAINAMIYVRGEPQDFDDWAKVSAPRWSYEAVLPYFRRLECHHSSNVHQHGRDGRIGIRSTRDSAPDLCHAFFGACDVTGLSYNPDFNGERLEGYGFYDMNVRGGLRSSSAREYLAPALKRSNVSLVTNTQARRLVFEEQRAVGIEIQQNGERRVIKARQEVILCAGAVDSPKLLQLSGVGDANALAKLGIDSVIDNPNVGQNLQDHLCGSLFYHSREPTMNVTLNSLAGKLAAGWSYLTRRQGPLAFGVKHAGAFVPIDDVPLQKHVQPRVLGSAKAQVFFNPISYALPEASGGKLKLHKHAEVSLFYNVCRPHSRGSITLKSADPDDAPAIRNRYLSDSRDRAELLEAFRQVRKLANSGPLKEVLIDYRGYEDMHSDEAILDDFTASCGSIYHLCGSCAMGTSIDTSVVDPSLRVHGAEGLRVVDASIFPNITSGNTQAPTLMVAEVAADIIRQSWNA</sequence>
<dbReference type="InterPro" id="IPR036188">
    <property type="entry name" value="FAD/NAD-bd_sf"/>
</dbReference>
<dbReference type="PROSITE" id="PS00624">
    <property type="entry name" value="GMC_OXRED_2"/>
    <property type="match status" value="1"/>
</dbReference>
<comment type="cofactor">
    <cofactor evidence="1">
        <name>FAD</name>
        <dbReference type="ChEBI" id="CHEBI:57692"/>
    </cofactor>
</comment>
<keyword evidence="9" id="KW-1185">Reference proteome</keyword>
<dbReference type="SUPFAM" id="SSF54373">
    <property type="entry name" value="FAD-linked reductases, C-terminal domain"/>
    <property type="match status" value="1"/>
</dbReference>
<dbReference type="Proteomes" id="UP000199677">
    <property type="component" value="Unassembled WGS sequence"/>
</dbReference>
<feature type="domain" description="Glucose-methanol-choline oxidoreductase N-terminal" evidence="6">
    <location>
        <begin position="82"/>
        <end position="105"/>
    </location>
</feature>
<evidence type="ECO:0000256" key="3">
    <source>
        <dbReference type="ARBA" id="ARBA00022630"/>
    </source>
</evidence>
<accession>A0A1G9XPV9</accession>
<dbReference type="Gene3D" id="3.50.50.60">
    <property type="entry name" value="FAD/NAD(P)-binding domain"/>
    <property type="match status" value="1"/>
</dbReference>
<keyword evidence="4 5" id="KW-0274">FAD</keyword>
<dbReference type="InterPro" id="IPR007867">
    <property type="entry name" value="GMC_OxRtase_C"/>
</dbReference>
<proteinExistence type="inferred from homology"/>
<evidence type="ECO:0000259" key="7">
    <source>
        <dbReference type="PROSITE" id="PS00624"/>
    </source>
</evidence>
<evidence type="ECO:0000313" key="9">
    <source>
        <dbReference type="Proteomes" id="UP000199677"/>
    </source>
</evidence>
<evidence type="ECO:0000313" key="8">
    <source>
        <dbReference type="EMBL" id="SDM98804.1"/>
    </source>
</evidence>
<dbReference type="InterPro" id="IPR012132">
    <property type="entry name" value="GMC_OxRdtase"/>
</dbReference>
<dbReference type="GO" id="GO:0016614">
    <property type="term" value="F:oxidoreductase activity, acting on CH-OH group of donors"/>
    <property type="evidence" value="ECO:0007669"/>
    <property type="project" value="InterPro"/>
</dbReference>
<reference evidence="9" key="1">
    <citation type="submission" date="2016-10" db="EMBL/GenBank/DDBJ databases">
        <authorList>
            <person name="Varghese N."/>
            <person name="Submissions S."/>
        </authorList>
    </citation>
    <scope>NUCLEOTIDE SEQUENCE [LARGE SCALE GENOMIC DNA]</scope>
    <source>
        <strain evidence="9">CGMCC 1.6494</strain>
    </source>
</reference>
<keyword evidence="3 5" id="KW-0285">Flavoprotein</keyword>
<dbReference type="RefSeq" id="WP_089701885.1">
    <property type="nucleotide sequence ID" value="NZ_FNII01000001.1"/>
</dbReference>
<gene>
    <name evidence="8" type="ORF">SAMN04487951_101371</name>
</gene>
<dbReference type="InterPro" id="IPR000172">
    <property type="entry name" value="GMC_OxRdtase_N"/>
</dbReference>
<evidence type="ECO:0000256" key="2">
    <source>
        <dbReference type="ARBA" id="ARBA00010790"/>
    </source>
</evidence>